<evidence type="ECO:0000256" key="13">
    <source>
        <dbReference type="ARBA" id="ARBA00078531"/>
    </source>
</evidence>
<dbReference type="EMBL" id="CP000544">
    <property type="protein sequence ID" value="ABM61776.1"/>
    <property type="molecule type" value="Genomic_DNA"/>
</dbReference>
<dbReference type="STRING" id="349124.Hhal_1000"/>
<dbReference type="Proteomes" id="UP000000647">
    <property type="component" value="Chromosome"/>
</dbReference>
<dbReference type="eggNOG" id="COG0476">
    <property type="taxonomic scope" value="Bacteria"/>
</dbReference>
<dbReference type="AlphaFoldDB" id="A1WVR4"/>
<evidence type="ECO:0000256" key="6">
    <source>
        <dbReference type="ARBA" id="ARBA00052218"/>
    </source>
</evidence>
<dbReference type="Gene3D" id="3.40.50.720">
    <property type="entry name" value="NAD(P)-binding Rossmann-like Domain"/>
    <property type="match status" value="1"/>
</dbReference>
<evidence type="ECO:0000256" key="5">
    <source>
        <dbReference type="ARBA" id="ARBA00022840"/>
    </source>
</evidence>
<evidence type="ECO:0000256" key="1">
    <source>
        <dbReference type="ARBA" id="ARBA00005046"/>
    </source>
</evidence>
<dbReference type="SUPFAM" id="SSF69572">
    <property type="entry name" value="Activating enzymes of the ubiquitin-like proteins"/>
    <property type="match status" value="1"/>
</dbReference>
<dbReference type="OrthoDB" id="9804286at2"/>
<dbReference type="PANTHER" id="PTHR10953:SF102">
    <property type="entry name" value="ADENYLYLTRANSFERASE AND SULFURTRANSFERASE MOCS3"/>
    <property type="match status" value="1"/>
</dbReference>
<protein>
    <recommendedName>
        <fullName evidence="10">Molybdopterin-synthase adenylyltransferase</fullName>
        <ecNumber evidence="9">2.7.7.80</ecNumber>
    </recommendedName>
    <alternativeName>
        <fullName evidence="13">MoaD protein adenylase</fullName>
    </alternativeName>
    <alternativeName>
        <fullName evidence="11">Molybdopterin-converting factor subunit 1 adenylase</fullName>
    </alternativeName>
    <alternativeName>
        <fullName evidence="12">Sulfur carrier protein MoaD adenylyltransferase</fullName>
    </alternativeName>
</protein>
<name>A1WVR4_HALHL</name>
<keyword evidence="3" id="KW-0808">Transferase</keyword>
<keyword evidence="4" id="KW-0547">Nucleotide-binding</keyword>
<evidence type="ECO:0000313" key="15">
    <source>
        <dbReference type="EMBL" id="ABM61776.1"/>
    </source>
</evidence>
<reference evidence="16" key="1">
    <citation type="submission" date="2006-12" db="EMBL/GenBank/DDBJ databases">
        <title>Complete sequence of Halorhodospira halophila SL1.</title>
        <authorList>
            <consortium name="US DOE Joint Genome Institute"/>
            <person name="Copeland A."/>
            <person name="Lucas S."/>
            <person name="Lapidus A."/>
            <person name="Barry K."/>
            <person name="Detter J.C."/>
            <person name="Glavina del Rio T."/>
            <person name="Hammon N."/>
            <person name="Israni S."/>
            <person name="Dalin E."/>
            <person name="Tice H."/>
            <person name="Pitluck S."/>
            <person name="Saunders E."/>
            <person name="Brettin T."/>
            <person name="Bruce D."/>
            <person name="Han C."/>
            <person name="Tapia R."/>
            <person name="Schmutz J."/>
            <person name="Larimer F."/>
            <person name="Land M."/>
            <person name="Hauser L."/>
            <person name="Kyrpides N."/>
            <person name="Mikhailova N."/>
            <person name="Hoff W."/>
            <person name="Richardson P."/>
        </authorList>
    </citation>
    <scope>NUCLEOTIDE SEQUENCE [LARGE SCALE GENOMIC DNA]</scope>
    <source>
        <strain evidence="16">DSM 244 / SL1</strain>
    </source>
</reference>
<comment type="pathway">
    <text evidence="1">Cofactor biosynthesis; molybdopterin biosynthesis.</text>
</comment>
<dbReference type="EC" id="2.7.7.80" evidence="9"/>
<evidence type="ECO:0000256" key="2">
    <source>
        <dbReference type="ARBA" id="ARBA00009919"/>
    </source>
</evidence>
<comment type="similarity">
    <text evidence="2">Belongs to the HesA/MoeB/ThiF family.</text>
</comment>
<evidence type="ECO:0000256" key="8">
    <source>
        <dbReference type="ARBA" id="ARBA00063809"/>
    </source>
</evidence>
<dbReference type="FunFam" id="3.40.50.720:FF:000033">
    <property type="entry name" value="Adenylyltransferase and sulfurtransferase MOCS3"/>
    <property type="match status" value="1"/>
</dbReference>
<dbReference type="KEGG" id="hha:Hhal_1000"/>
<evidence type="ECO:0000256" key="9">
    <source>
        <dbReference type="ARBA" id="ARBA00066884"/>
    </source>
</evidence>
<dbReference type="NCBIfam" id="NF004281">
    <property type="entry name" value="PRK05690.1"/>
    <property type="match status" value="1"/>
</dbReference>
<dbReference type="GO" id="GO:0005829">
    <property type="term" value="C:cytosol"/>
    <property type="evidence" value="ECO:0007669"/>
    <property type="project" value="TreeGrafter"/>
</dbReference>
<keyword evidence="16" id="KW-1185">Reference proteome</keyword>
<dbReference type="InterPro" id="IPR035985">
    <property type="entry name" value="Ubiquitin-activating_enz"/>
</dbReference>
<evidence type="ECO:0000256" key="4">
    <source>
        <dbReference type="ARBA" id="ARBA00022741"/>
    </source>
</evidence>
<dbReference type="GO" id="GO:0004792">
    <property type="term" value="F:thiosulfate-cyanide sulfurtransferase activity"/>
    <property type="evidence" value="ECO:0007669"/>
    <property type="project" value="TreeGrafter"/>
</dbReference>
<dbReference type="Pfam" id="PF00899">
    <property type="entry name" value="ThiF"/>
    <property type="match status" value="1"/>
</dbReference>
<accession>A1WVR4</accession>
<evidence type="ECO:0000256" key="12">
    <source>
        <dbReference type="ARBA" id="ARBA00075328"/>
    </source>
</evidence>
<dbReference type="GO" id="GO:0005524">
    <property type="term" value="F:ATP binding"/>
    <property type="evidence" value="ECO:0007669"/>
    <property type="project" value="UniProtKB-KW"/>
</dbReference>
<proteinExistence type="inferred from homology"/>
<comment type="function">
    <text evidence="7">Catalyzes the adenylation by ATP of the carboxyl group of the C-terminal glycine of sulfur carrier protein MoaD.</text>
</comment>
<dbReference type="PANTHER" id="PTHR10953">
    <property type="entry name" value="UBIQUITIN-ACTIVATING ENZYME E1"/>
    <property type="match status" value="1"/>
</dbReference>
<keyword evidence="5" id="KW-0067">ATP-binding</keyword>
<gene>
    <name evidence="15" type="ordered locus">Hhal_1000</name>
</gene>
<evidence type="ECO:0000256" key="7">
    <source>
        <dbReference type="ARBA" id="ARBA00055169"/>
    </source>
</evidence>
<dbReference type="GO" id="GO:0008146">
    <property type="term" value="F:sulfotransferase activity"/>
    <property type="evidence" value="ECO:0007669"/>
    <property type="project" value="TreeGrafter"/>
</dbReference>
<evidence type="ECO:0000256" key="11">
    <source>
        <dbReference type="ARBA" id="ARBA00075110"/>
    </source>
</evidence>
<comment type="catalytic activity">
    <reaction evidence="6">
        <text>[molybdopterin-synthase sulfur-carrier protein]-C-terminal Gly-Gly + ATP + H(+) = [molybdopterin-synthase sulfur-carrier protein]-C-terminal Gly-Gly-AMP + diphosphate</text>
        <dbReference type="Rhea" id="RHEA:43616"/>
        <dbReference type="Rhea" id="RHEA-COMP:12159"/>
        <dbReference type="Rhea" id="RHEA-COMP:12202"/>
        <dbReference type="ChEBI" id="CHEBI:15378"/>
        <dbReference type="ChEBI" id="CHEBI:30616"/>
        <dbReference type="ChEBI" id="CHEBI:33019"/>
        <dbReference type="ChEBI" id="CHEBI:90618"/>
        <dbReference type="ChEBI" id="CHEBI:90778"/>
        <dbReference type="EC" id="2.7.7.80"/>
    </reaction>
</comment>
<dbReference type="CDD" id="cd00757">
    <property type="entry name" value="ThiF_MoeB_HesA_family"/>
    <property type="match status" value="1"/>
</dbReference>
<dbReference type="HOGENOM" id="CLU_013325_10_3_6"/>
<dbReference type="GO" id="GO:0061605">
    <property type="term" value="F:molybdopterin-synthase adenylyltransferase activity"/>
    <property type="evidence" value="ECO:0007669"/>
    <property type="project" value="UniProtKB-EC"/>
</dbReference>
<organism evidence="15 16">
    <name type="scientific">Halorhodospira halophila (strain DSM 244 / SL1)</name>
    <name type="common">Ectothiorhodospira halophila (strain DSM 244 / SL1)</name>
    <dbReference type="NCBI Taxonomy" id="349124"/>
    <lineage>
        <taxon>Bacteria</taxon>
        <taxon>Pseudomonadati</taxon>
        <taxon>Pseudomonadota</taxon>
        <taxon>Gammaproteobacteria</taxon>
        <taxon>Chromatiales</taxon>
        <taxon>Ectothiorhodospiraceae</taxon>
        <taxon>Halorhodospira</taxon>
    </lineage>
</organism>
<evidence type="ECO:0000256" key="10">
    <source>
        <dbReference type="ARBA" id="ARBA00073635"/>
    </source>
</evidence>
<reference evidence="15 16" key="2">
    <citation type="journal article" date="2013" name="Stand. Genomic Sci.">
        <title>Complete genome sequence of Halorhodospira halophila SL1.</title>
        <authorList>
            <person name="Challacombe J.F."/>
            <person name="Majid S."/>
            <person name="Deole R."/>
            <person name="Brettin T.S."/>
            <person name="Bruce D."/>
            <person name="Delano S.F."/>
            <person name="Detter J.C."/>
            <person name="Gleasner C.D."/>
            <person name="Han C.S."/>
            <person name="Misra M."/>
            <person name="Reitenga K.G."/>
            <person name="Mikhailova N."/>
            <person name="Woyke T."/>
            <person name="Pitluck S."/>
            <person name="Nolan M."/>
            <person name="Land M.L."/>
            <person name="Saunders E."/>
            <person name="Tapia R."/>
            <person name="Lapidus A."/>
            <person name="Ivanova N."/>
            <person name="Hoff W.D."/>
        </authorList>
    </citation>
    <scope>NUCLEOTIDE SEQUENCE [LARGE SCALE GENOMIC DNA]</scope>
    <source>
        <strain evidence="16">DSM 244 / SL1</strain>
    </source>
</reference>
<feature type="domain" description="THIF-type NAD/FAD binding fold" evidence="14">
    <location>
        <begin position="9"/>
        <end position="242"/>
    </location>
</feature>
<dbReference type="RefSeq" id="WP_011813799.1">
    <property type="nucleotide sequence ID" value="NC_008789.1"/>
</dbReference>
<dbReference type="InterPro" id="IPR045886">
    <property type="entry name" value="ThiF/MoeB/HesA"/>
</dbReference>
<evidence type="ECO:0000313" key="16">
    <source>
        <dbReference type="Proteomes" id="UP000000647"/>
    </source>
</evidence>
<comment type="subunit">
    <text evidence="8">Homodimer. Forms a stable heterotetrameric complex of 2 MoeB and 2 MoaD during adenylation of MoaD.</text>
</comment>
<dbReference type="InterPro" id="IPR000594">
    <property type="entry name" value="ThiF_NAD_FAD-bd"/>
</dbReference>
<sequence>MNDEQLMRYSRQIMLPELDITGQERLAASRALIVGAGGLGSPVALYLGAAGVGELRIADDDVVDLSNLQRQIAHRQDALGQPKAASATRAVTARNPEITVTPLEERLDGERLGAEVGAADVVIDATDNFATRFALNAACVAAHRPLVSAAVIRWELQVSAFRPGGRPCYRCIYAEGDEPQLTCSESGVLGPLPGVAGSLEAVEAIKILTGAGTPLFGRLLVVDALRMRLRTLTVNGDPHCPVCAEAP</sequence>
<evidence type="ECO:0000259" key="14">
    <source>
        <dbReference type="Pfam" id="PF00899"/>
    </source>
</evidence>
<evidence type="ECO:0000256" key="3">
    <source>
        <dbReference type="ARBA" id="ARBA00022679"/>
    </source>
</evidence>
<dbReference type="GO" id="GO:0008641">
    <property type="term" value="F:ubiquitin-like modifier activating enzyme activity"/>
    <property type="evidence" value="ECO:0007669"/>
    <property type="project" value="InterPro"/>
</dbReference>